<keyword evidence="1" id="KW-0472">Membrane</keyword>
<evidence type="ECO:0000313" key="2">
    <source>
        <dbReference type="EMBL" id="RQK78153.1"/>
    </source>
</evidence>
<gene>
    <name evidence="2" type="ORF">COH52_07050</name>
</gene>
<evidence type="ECO:0000313" key="3">
    <source>
        <dbReference type="Proteomes" id="UP000283666"/>
    </source>
</evidence>
<keyword evidence="1" id="KW-0812">Transmembrane</keyword>
<comment type="caution">
    <text evidence="2">The sequence shown here is derived from an EMBL/GenBank/DDBJ whole genome shotgun (WGS) entry which is preliminary data.</text>
</comment>
<sequence>MTADPDLSDTMKVCRPESPTSANSLICLFFIVLQKICIYF</sequence>
<name>A0A425B2D6_NEIME</name>
<reference evidence="2 3" key="1">
    <citation type="submission" date="2017-09" db="EMBL/GenBank/DDBJ databases">
        <title>Phenotypic and genotypic characterization of Colombian isolates of Neisseria meningitidis recovered from invasive disease.</title>
        <authorList>
            <person name="Duarte C."/>
            <person name="Gabastou J.M."/>
            <person name="Moreno J."/>
        </authorList>
    </citation>
    <scope>NUCLEOTIDE SEQUENCE [LARGE SCALE GENOMIC DNA]</scope>
    <source>
        <strain evidence="2 3">INS-Nm1012</strain>
    </source>
</reference>
<keyword evidence="1" id="KW-1133">Transmembrane helix</keyword>
<protein>
    <submittedName>
        <fullName evidence="2">Uncharacterized protein</fullName>
    </submittedName>
</protein>
<dbReference type="AlphaFoldDB" id="A0A425B2D6"/>
<feature type="transmembrane region" description="Helical" evidence="1">
    <location>
        <begin position="20"/>
        <end position="38"/>
    </location>
</feature>
<proteinExistence type="predicted"/>
<evidence type="ECO:0000256" key="1">
    <source>
        <dbReference type="SAM" id="Phobius"/>
    </source>
</evidence>
<dbReference type="Proteomes" id="UP000283666">
    <property type="component" value="Unassembled WGS sequence"/>
</dbReference>
<accession>A0A425B2D6</accession>
<dbReference type="EMBL" id="NWZY01000017">
    <property type="protein sequence ID" value="RQK78153.1"/>
    <property type="molecule type" value="Genomic_DNA"/>
</dbReference>
<organism evidence="2 3">
    <name type="scientific">Neisseria meningitidis</name>
    <dbReference type="NCBI Taxonomy" id="487"/>
    <lineage>
        <taxon>Bacteria</taxon>
        <taxon>Pseudomonadati</taxon>
        <taxon>Pseudomonadota</taxon>
        <taxon>Betaproteobacteria</taxon>
        <taxon>Neisseriales</taxon>
        <taxon>Neisseriaceae</taxon>
        <taxon>Neisseria</taxon>
    </lineage>
</organism>